<dbReference type="InterPro" id="IPR013216">
    <property type="entry name" value="Methyltransf_11"/>
</dbReference>
<sequence length="294" mass="31828">MEADRLFDTELVRRNRLRALRAATEGADFLLDIVSSELGERLNVVERTFQNAIALHAHTGSMADLMTGSGKVSSVVRVEQDQQLLNEGHTGIVSDLERLPVADEAVGLIISPLSLHLVDDLPGLLLQINRALSPDGLLLAALPGGGTLAELREALIAAESEQTGGVSARVMPFADVRDCGMLLQRAGFALPVVDAETYTVRYDHMFALMRDLRNMGMSNPLAARSRKPAARSLFLRAAEIYAERFSDPDGRIRATFNILYVSGWKPHASQQKPLAPGSAKASLAAALGSREHKL</sequence>
<accession>A0A9X3UNJ9</accession>
<dbReference type="Gene3D" id="3.40.50.150">
    <property type="entry name" value="Vaccinia Virus protein VP39"/>
    <property type="match status" value="1"/>
</dbReference>
<name>A0A9X3UNJ9_9HYPH</name>
<evidence type="ECO:0000259" key="3">
    <source>
        <dbReference type="Pfam" id="PF08241"/>
    </source>
</evidence>
<dbReference type="InterPro" id="IPR050602">
    <property type="entry name" value="Malonyl-ACP_OMT"/>
</dbReference>
<feature type="domain" description="Methyltransferase type 11" evidence="3">
    <location>
        <begin position="60"/>
        <end position="139"/>
    </location>
</feature>
<dbReference type="GO" id="GO:0032259">
    <property type="term" value="P:methylation"/>
    <property type="evidence" value="ECO:0007669"/>
    <property type="project" value="UniProtKB-KW"/>
</dbReference>
<evidence type="ECO:0000313" key="5">
    <source>
        <dbReference type="Proteomes" id="UP001151234"/>
    </source>
</evidence>
<reference evidence="4" key="1">
    <citation type="submission" date="2022-11" db="EMBL/GenBank/DDBJ databases">
        <title>Draft genome sequence of Hoeflea poritis E7-10 and Hoeflea prorocentri PM5-8, separated from scleractinian coral Porites lutea and marine dinoflagellate.</title>
        <authorList>
            <person name="Zhang G."/>
            <person name="Wei Q."/>
            <person name="Cai L."/>
        </authorList>
    </citation>
    <scope>NUCLEOTIDE SEQUENCE</scope>
    <source>
        <strain evidence="4">PM5-8</strain>
    </source>
</reference>
<organism evidence="4 5">
    <name type="scientific">Hoeflea prorocentri</name>
    <dbReference type="NCBI Taxonomy" id="1922333"/>
    <lineage>
        <taxon>Bacteria</taxon>
        <taxon>Pseudomonadati</taxon>
        <taxon>Pseudomonadota</taxon>
        <taxon>Alphaproteobacteria</taxon>
        <taxon>Hyphomicrobiales</taxon>
        <taxon>Rhizobiaceae</taxon>
        <taxon>Hoeflea</taxon>
    </lineage>
</organism>
<dbReference type="RefSeq" id="WP_267993459.1">
    <property type="nucleotide sequence ID" value="NZ_JAPJZI010000002.1"/>
</dbReference>
<dbReference type="Pfam" id="PF08241">
    <property type="entry name" value="Methyltransf_11"/>
    <property type="match status" value="1"/>
</dbReference>
<keyword evidence="2" id="KW-0808">Transferase</keyword>
<dbReference type="EMBL" id="JAPJZI010000002">
    <property type="protein sequence ID" value="MDA5401475.1"/>
    <property type="molecule type" value="Genomic_DNA"/>
</dbReference>
<dbReference type="InterPro" id="IPR029063">
    <property type="entry name" value="SAM-dependent_MTases_sf"/>
</dbReference>
<evidence type="ECO:0000256" key="1">
    <source>
        <dbReference type="ARBA" id="ARBA00022603"/>
    </source>
</evidence>
<gene>
    <name evidence="4" type="ORF">OQ273_23080</name>
</gene>
<evidence type="ECO:0000313" key="4">
    <source>
        <dbReference type="EMBL" id="MDA5401475.1"/>
    </source>
</evidence>
<dbReference type="Proteomes" id="UP001151234">
    <property type="component" value="Unassembled WGS sequence"/>
</dbReference>
<dbReference type="GO" id="GO:0008757">
    <property type="term" value="F:S-adenosylmethionine-dependent methyltransferase activity"/>
    <property type="evidence" value="ECO:0007669"/>
    <property type="project" value="InterPro"/>
</dbReference>
<dbReference type="AlphaFoldDB" id="A0A9X3UNJ9"/>
<keyword evidence="5" id="KW-1185">Reference proteome</keyword>
<protein>
    <submittedName>
        <fullName evidence="4">Methyltransferase domain-containing protein</fullName>
    </submittedName>
</protein>
<proteinExistence type="predicted"/>
<keyword evidence="1 4" id="KW-0489">Methyltransferase</keyword>
<evidence type="ECO:0000256" key="2">
    <source>
        <dbReference type="ARBA" id="ARBA00022679"/>
    </source>
</evidence>
<dbReference type="PANTHER" id="PTHR13090">
    <property type="entry name" value="ARGININE-HYDROXYLASE NDUFAF5, MITOCHONDRIAL"/>
    <property type="match status" value="1"/>
</dbReference>
<dbReference type="PANTHER" id="PTHR13090:SF1">
    <property type="entry name" value="ARGININE-HYDROXYLASE NDUFAF5, MITOCHONDRIAL"/>
    <property type="match status" value="1"/>
</dbReference>
<comment type="caution">
    <text evidence="4">The sequence shown here is derived from an EMBL/GenBank/DDBJ whole genome shotgun (WGS) entry which is preliminary data.</text>
</comment>
<dbReference type="SUPFAM" id="SSF53335">
    <property type="entry name" value="S-adenosyl-L-methionine-dependent methyltransferases"/>
    <property type="match status" value="1"/>
</dbReference>